<feature type="non-terminal residue" evidence="2">
    <location>
        <position position="139"/>
    </location>
</feature>
<feature type="region of interest" description="Disordered" evidence="1">
    <location>
        <begin position="1"/>
        <end position="71"/>
    </location>
</feature>
<sequence>MWSPKRKQNSVTRRDLRSPSRANRCQSRLHTSPHPFLGPRPTGDRPLSIGHAGRKPRRTEPPASSRMGKGPEFMASWCRLRRKPGAGGMPGNISAVPLTFVNCILEDAEWKVVEQKSSDQNSDQSWTFAYGPHAALDDT</sequence>
<dbReference type="Proteomes" id="UP001295444">
    <property type="component" value="Chromosome 09"/>
</dbReference>
<dbReference type="AlphaFoldDB" id="A0AAD1T058"/>
<proteinExistence type="predicted"/>
<gene>
    <name evidence="2" type="ORF">PECUL_23A024343</name>
</gene>
<evidence type="ECO:0000256" key="1">
    <source>
        <dbReference type="SAM" id="MobiDB-lite"/>
    </source>
</evidence>
<organism evidence="2 3">
    <name type="scientific">Pelobates cultripes</name>
    <name type="common">Western spadefoot toad</name>
    <dbReference type="NCBI Taxonomy" id="61616"/>
    <lineage>
        <taxon>Eukaryota</taxon>
        <taxon>Metazoa</taxon>
        <taxon>Chordata</taxon>
        <taxon>Craniata</taxon>
        <taxon>Vertebrata</taxon>
        <taxon>Euteleostomi</taxon>
        <taxon>Amphibia</taxon>
        <taxon>Batrachia</taxon>
        <taxon>Anura</taxon>
        <taxon>Pelobatoidea</taxon>
        <taxon>Pelobatidae</taxon>
        <taxon>Pelobates</taxon>
    </lineage>
</organism>
<feature type="compositionally biased region" description="Polar residues" evidence="1">
    <location>
        <begin position="118"/>
        <end position="127"/>
    </location>
</feature>
<feature type="region of interest" description="Disordered" evidence="1">
    <location>
        <begin position="116"/>
        <end position="139"/>
    </location>
</feature>
<keyword evidence="3" id="KW-1185">Reference proteome</keyword>
<feature type="compositionally biased region" description="Polar residues" evidence="1">
    <location>
        <begin position="20"/>
        <end position="30"/>
    </location>
</feature>
<reference evidence="2" key="1">
    <citation type="submission" date="2022-03" db="EMBL/GenBank/DDBJ databases">
        <authorList>
            <person name="Alioto T."/>
            <person name="Alioto T."/>
            <person name="Gomez Garrido J."/>
        </authorList>
    </citation>
    <scope>NUCLEOTIDE SEQUENCE</scope>
</reference>
<name>A0AAD1T058_PELCU</name>
<evidence type="ECO:0000313" key="3">
    <source>
        <dbReference type="Proteomes" id="UP001295444"/>
    </source>
</evidence>
<evidence type="ECO:0000313" key="2">
    <source>
        <dbReference type="EMBL" id="CAH2315856.1"/>
    </source>
</evidence>
<accession>A0AAD1T058</accession>
<dbReference type="EMBL" id="OW240920">
    <property type="protein sequence ID" value="CAH2315856.1"/>
    <property type="molecule type" value="Genomic_DNA"/>
</dbReference>
<protein>
    <submittedName>
        <fullName evidence="2">Uncharacterized protein</fullName>
    </submittedName>
</protein>